<dbReference type="Proteomes" id="UP001373159">
    <property type="component" value="Unassembled WGS sequence"/>
</dbReference>
<evidence type="ECO:0000313" key="2">
    <source>
        <dbReference type="EMBL" id="MEK0306220.1"/>
    </source>
</evidence>
<proteinExistence type="predicted"/>
<reference evidence="2 3" key="1">
    <citation type="submission" date="2024-02" db="EMBL/GenBank/DDBJ databases">
        <title>Bifidobacterium honeyensis sp. nov., isolated from the comb honey.</title>
        <authorList>
            <person name="Liu W."/>
            <person name="Li Y."/>
        </authorList>
    </citation>
    <scope>NUCLEOTIDE SEQUENCE [LARGE SCALE GENOMIC DNA]</scope>
    <source>
        <strain evidence="2 3">IMAU50988</strain>
    </source>
</reference>
<evidence type="ECO:0008006" key="4">
    <source>
        <dbReference type="Google" id="ProtNLM"/>
    </source>
</evidence>
<protein>
    <recommendedName>
        <fullName evidence="4">DUF4439 domain-containing protein</fullName>
    </recommendedName>
</protein>
<keyword evidence="3" id="KW-1185">Reference proteome</keyword>
<organism evidence="2 3">
    <name type="scientific">Bifidobacterium favimelis</name>
    <dbReference type="NCBI Taxonomy" id="3122979"/>
    <lineage>
        <taxon>Bacteria</taxon>
        <taxon>Bacillati</taxon>
        <taxon>Actinomycetota</taxon>
        <taxon>Actinomycetes</taxon>
        <taxon>Bifidobacteriales</taxon>
        <taxon>Bifidobacteriaceae</taxon>
        <taxon>Bifidobacterium</taxon>
    </lineage>
</organism>
<evidence type="ECO:0000256" key="1">
    <source>
        <dbReference type="SAM" id="MobiDB-lite"/>
    </source>
</evidence>
<comment type="caution">
    <text evidence="2">The sequence shown here is derived from an EMBL/GenBank/DDBJ whole genome shotgun (WGS) entry which is preliminary data.</text>
</comment>
<sequence>MQTLHGRAPSGKPAGPARRRRRVLLALLSAMTMALLPACSASRVTITAQDPQGVTLSVCERTYRKATADERRAQDHVVGIPTREAWEDAANDRLSVAVSCPVRFEESATYAALDFHRSSQAASREGGGGISPSDIGTTRSNGMGTAAQILRTDQAAAAALAEDRAGFAMTVLAARQKDPKHHLLALADAHRTASQTLAAHSAGEGDPREGIYSVRELLAHPDKMDDPANGLSAPVSAVVEMNAARELLAAIRDFTSADGGRTGQDEEGRTRYTATDRQQALRELSELAATHIYAALELGYPASPEALFSKDTAAVSAR</sequence>
<feature type="region of interest" description="Disordered" evidence="1">
    <location>
        <begin position="121"/>
        <end position="141"/>
    </location>
</feature>
<dbReference type="RefSeq" id="WP_340468741.1">
    <property type="nucleotide sequence ID" value="NZ_JBANBB010000001.1"/>
</dbReference>
<accession>A0ABU8ZLU7</accession>
<gene>
    <name evidence="2" type="ORF">V8P97_01860</name>
</gene>
<dbReference type="EMBL" id="JBANBB010000001">
    <property type="protein sequence ID" value="MEK0306220.1"/>
    <property type="molecule type" value="Genomic_DNA"/>
</dbReference>
<evidence type="ECO:0000313" key="3">
    <source>
        <dbReference type="Proteomes" id="UP001373159"/>
    </source>
</evidence>
<name>A0ABU8ZLU7_9BIFI</name>